<sequence>MKISTKGRYGLEAIVDLAIHSSEGRVSLKSIAERCGMSEAYILQIFLILRRAGIVESIRGAQGGYVLARDPSQITVGEILTVLEGPLAPVPCIAEKTKRSKSSCERYENCTARSFWEKIMNTLNDVANSITVEDLVKCYNSTVSQNTELEYYI</sequence>
<dbReference type="GeneID" id="35804932"/>
<proteinExistence type="predicted"/>
<dbReference type="Proteomes" id="UP000223596">
    <property type="component" value="Unassembled WGS sequence"/>
</dbReference>
<dbReference type="InterPro" id="IPR036390">
    <property type="entry name" value="WH_DNA-bd_sf"/>
</dbReference>
<organism evidence="2 3">
    <name type="scientific">Acetivibrio thermocellus AD2</name>
    <dbReference type="NCBI Taxonomy" id="1138384"/>
    <lineage>
        <taxon>Bacteria</taxon>
        <taxon>Bacillati</taxon>
        <taxon>Bacillota</taxon>
        <taxon>Clostridia</taxon>
        <taxon>Eubacteriales</taxon>
        <taxon>Oscillospiraceae</taxon>
        <taxon>Acetivibrio</taxon>
    </lineage>
</organism>
<reference evidence="2 3" key="1">
    <citation type="submission" date="2017-09" db="EMBL/GenBank/DDBJ databases">
        <title>Evaluation of Pacific Biosciences Sequencing Technology to Finishing C. thermocellum Genome Sequences.</title>
        <authorList>
            <person name="Brown S."/>
        </authorList>
    </citation>
    <scope>NUCLEOTIDE SEQUENCE [LARGE SCALE GENOMIC DNA]</scope>
    <source>
        <strain evidence="2 3">AD2</strain>
    </source>
</reference>
<dbReference type="PROSITE" id="PS51197">
    <property type="entry name" value="HTH_RRF2_2"/>
    <property type="match status" value="1"/>
</dbReference>
<keyword evidence="1" id="KW-0238">DNA-binding</keyword>
<evidence type="ECO:0000256" key="1">
    <source>
        <dbReference type="ARBA" id="ARBA00023125"/>
    </source>
</evidence>
<comment type="caution">
    <text evidence="2">The sequence shown here is derived from an EMBL/GenBank/DDBJ whole genome shotgun (WGS) entry which is preliminary data.</text>
</comment>
<dbReference type="PANTHER" id="PTHR33221:SF5">
    <property type="entry name" value="HTH-TYPE TRANSCRIPTIONAL REGULATOR ISCR"/>
    <property type="match status" value="1"/>
</dbReference>
<accession>A0AB36TIS5</accession>
<dbReference type="Pfam" id="PF02082">
    <property type="entry name" value="Rrf2"/>
    <property type="match status" value="1"/>
</dbReference>
<dbReference type="NCBIfam" id="TIGR00738">
    <property type="entry name" value="rrf2_super"/>
    <property type="match status" value="1"/>
</dbReference>
<dbReference type="AlphaFoldDB" id="A0AB36TIS5"/>
<dbReference type="InterPro" id="IPR000944">
    <property type="entry name" value="Tscrpt_reg_Rrf2"/>
</dbReference>
<name>A0AB36TIS5_ACETH</name>
<dbReference type="RefSeq" id="WP_003513777.1">
    <property type="nucleotide sequence ID" value="NZ_CP013828.1"/>
</dbReference>
<dbReference type="PANTHER" id="PTHR33221">
    <property type="entry name" value="WINGED HELIX-TURN-HELIX TRANSCRIPTIONAL REGULATOR, RRF2 FAMILY"/>
    <property type="match status" value="1"/>
</dbReference>
<protein>
    <submittedName>
        <fullName evidence="2">BadM/Rrf2 family transcriptional regulator</fullName>
    </submittedName>
</protein>
<dbReference type="GO" id="GO:0003700">
    <property type="term" value="F:DNA-binding transcription factor activity"/>
    <property type="evidence" value="ECO:0007669"/>
    <property type="project" value="TreeGrafter"/>
</dbReference>
<gene>
    <name evidence="2" type="ORF">M972_112626</name>
</gene>
<dbReference type="GO" id="GO:0005829">
    <property type="term" value="C:cytosol"/>
    <property type="evidence" value="ECO:0007669"/>
    <property type="project" value="TreeGrafter"/>
</dbReference>
<dbReference type="InterPro" id="IPR036388">
    <property type="entry name" value="WH-like_DNA-bd_sf"/>
</dbReference>
<dbReference type="PROSITE" id="PS01332">
    <property type="entry name" value="HTH_RRF2_1"/>
    <property type="match status" value="1"/>
</dbReference>
<dbReference type="InterPro" id="IPR030489">
    <property type="entry name" value="TR_Rrf2-type_CS"/>
</dbReference>
<dbReference type="GO" id="GO:0003677">
    <property type="term" value="F:DNA binding"/>
    <property type="evidence" value="ECO:0007669"/>
    <property type="project" value="UniProtKB-KW"/>
</dbReference>
<dbReference type="SUPFAM" id="SSF46785">
    <property type="entry name" value="Winged helix' DNA-binding domain"/>
    <property type="match status" value="1"/>
</dbReference>
<dbReference type="Gene3D" id="1.10.10.10">
    <property type="entry name" value="Winged helix-like DNA-binding domain superfamily/Winged helix DNA-binding domain"/>
    <property type="match status" value="1"/>
</dbReference>
<evidence type="ECO:0000313" key="2">
    <source>
        <dbReference type="EMBL" id="PFH03812.1"/>
    </source>
</evidence>
<evidence type="ECO:0000313" key="3">
    <source>
        <dbReference type="Proteomes" id="UP000223596"/>
    </source>
</evidence>
<dbReference type="EMBL" id="PDBW01000001">
    <property type="protein sequence ID" value="PFH03812.1"/>
    <property type="molecule type" value="Genomic_DNA"/>
</dbReference>